<evidence type="ECO:0000313" key="3">
    <source>
        <dbReference type="Proteomes" id="UP000070700"/>
    </source>
</evidence>
<name>A0A194WY03_MOLSC</name>
<gene>
    <name evidence="2" type="ORF">LY89DRAFT_688230</name>
</gene>
<proteinExistence type="predicted"/>
<organism evidence="2 3">
    <name type="scientific">Mollisia scopiformis</name>
    <name type="common">Conifer needle endophyte fungus</name>
    <name type="synonym">Phialocephala scopiformis</name>
    <dbReference type="NCBI Taxonomy" id="149040"/>
    <lineage>
        <taxon>Eukaryota</taxon>
        <taxon>Fungi</taxon>
        <taxon>Dikarya</taxon>
        <taxon>Ascomycota</taxon>
        <taxon>Pezizomycotina</taxon>
        <taxon>Leotiomycetes</taxon>
        <taxon>Helotiales</taxon>
        <taxon>Mollisiaceae</taxon>
        <taxon>Mollisia</taxon>
    </lineage>
</organism>
<dbReference type="KEGG" id="psco:LY89DRAFT_688230"/>
<dbReference type="InParanoid" id="A0A194WY03"/>
<dbReference type="AlphaFoldDB" id="A0A194WY03"/>
<feature type="region of interest" description="Disordered" evidence="1">
    <location>
        <begin position="22"/>
        <end position="46"/>
    </location>
</feature>
<feature type="compositionally biased region" description="Polar residues" evidence="1">
    <location>
        <begin position="30"/>
        <end position="39"/>
    </location>
</feature>
<keyword evidence="3" id="KW-1185">Reference proteome</keyword>
<dbReference type="EMBL" id="KQ947424">
    <property type="protein sequence ID" value="KUJ12569.1"/>
    <property type="molecule type" value="Genomic_DNA"/>
</dbReference>
<dbReference type="RefSeq" id="XP_018066924.1">
    <property type="nucleotide sequence ID" value="XM_018215664.1"/>
</dbReference>
<evidence type="ECO:0000256" key="1">
    <source>
        <dbReference type="SAM" id="MobiDB-lite"/>
    </source>
</evidence>
<reference evidence="2 3" key="1">
    <citation type="submission" date="2015-10" db="EMBL/GenBank/DDBJ databases">
        <title>Full genome of DAOMC 229536 Phialocephala scopiformis, a fungal endophyte of spruce producing the potent anti-insectan compound rugulosin.</title>
        <authorList>
            <consortium name="DOE Joint Genome Institute"/>
            <person name="Walker A.K."/>
            <person name="Frasz S.L."/>
            <person name="Seifert K.A."/>
            <person name="Miller J.D."/>
            <person name="Mondo S.J."/>
            <person name="Labutti K."/>
            <person name="Lipzen A."/>
            <person name="Dockter R."/>
            <person name="Kennedy M."/>
            <person name="Grigoriev I.V."/>
            <person name="Spatafora J.W."/>
        </authorList>
    </citation>
    <scope>NUCLEOTIDE SEQUENCE [LARGE SCALE GENOMIC DNA]</scope>
    <source>
        <strain evidence="2 3">CBS 120377</strain>
    </source>
</reference>
<protein>
    <submittedName>
        <fullName evidence="2">Uncharacterized protein</fullName>
    </submittedName>
</protein>
<accession>A0A194WY03</accession>
<evidence type="ECO:0000313" key="2">
    <source>
        <dbReference type="EMBL" id="KUJ12569.1"/>
    </source>
</evidence>
<sequence>MAQSSFYTLSSNQPDRVKDSAFNFEHKTKQSPLTFPSTHDTSRSDCHMNSLSHFVEALDQVHTPKSDQNISKST</sequence>
<dbReference type="Proteomes" id="UP000070700">
    <property type="component" value="Unassembled WGS sequence"/>
</dbReference>
<dbReference type="GeneID" id="28825390"/>